<dbReference type="SUPFAM" id="SSF55874">
    <property type="entry name" value="ATPase domain of HSP90 chaperone/DNA topoisomerase II/histidine kinase"/>
    <property type="match status" value="1"/>
</dbReference>
<comment type="caution">
    <text evidence="9">The sequence shown here is derived from an EMBL/GenBank/DDBJ whole genome shotgun (WGS) entry which is preliminary data.</text>
</comment>
<accession>A0A9D2GZU9</accession>
<keyword evidence="7" id="KW-0732">Signal</keyword>
<dbReference type="Gene3D" id="1.25.40.10">
    <property type="entry name" value="Tetratricopeptide repeat domain"/>
    <property type="match status" value="2"/>
</dbReference>
<sequence length="637" mass="72587">MKRLILWACLLPLFAVGGQAEDAELAECQQALRRAVQSRNTDSIATAYCHLTEYYAYRDLDSTRYYCLEGLKYADRNKAEPYLVLLVNLAVTYQDEGNMEECLRRYQEILPECVRLGMDTEEQAGMLTSMGVCFRRMSMPDSALAYYNRALELLDVSRPDETGSRTQLLTNIAVLYANTSRMDEAEAYVRRAMEVVPTCGDLDMVIHAASTAGVILSMRGKDEDGIKAIRQALDMAREQGKPKFILRCLTYLAGTYSRMDNRVELMKCVKEAEPLLSVLPENSTEVLGYYEKISAIYAEMGRYRESLDIQHRLLKLKEVNMAVPLDKLYLNIAQNYKGLKDYPQAFEYYERAMATADSLHQADINAELSELAVKYDTKEKELEIARLNAQQLTQQNRIMLLGIVAVSAVALIVLSAVWYLFRRRRLKKEEELKLAQRYIEGLERERKRLAKELHDGVCNDLLGIGLQLQCLPSTEQSKEQLKDMLEKVRTDVRFISHELMPPQFQRVTLKDVLEDYVSRILEAQSADWDVETSADGRTWESVPEECSYEVYRILQELLSNVVKHAEAKWIGVRLLLSEHGLTLRIVYRGKPGPSDNVPGEGIGLTTVSERARAINAEFKVETSDGEQRMALIVPLPD</sequence>
<keyword evidence="2" id="KW-0418">Kinase</keyword>
<dbReference type="InterPro" id="IPR019734">
    <property type="entry name" value="TPR_rpt"/>
</dbReference>
<evidence type="ECO:0000256" key="6">
    <source>
        <dbReference type="SAM" id="Phobius"/>
    </source>
</evidence>
<dbReference type="Pfam" id="PF13181">
    <property type="entry name" value="TPR_8"/>
    <property type="match status" value="2"/>
</dbReference>
<evidence type="ECO:0000256" key="4">
    <source>
        <dbReference type="PROSITE-ProRule" id="PRU00339"/>
    </source>
</evidence>
<dbReference type="Gene3D" id="3.30.565.10">
    <property type="entry name" value="Histidine kinase-like ATPase, C-terminal domain"/>
    <property type="match status" value="1"/>
</dbReference>
<organism evidence="9 10">
    <name type="scientific">Candidatus Bacteroides merdavium</name>
    <dbReference type="NCBI Taxonomy" id="2838472"/>
    <lineage>
        <taxon>Bacteria</taxon>
        <taxon>Pseudomonadati</taxon>
        <taxon>Bacteroidota</taxon>
        <taxon>Bacteroidia</taxon>
        <taxon>Bacteroidales</taxon>
        <taxon>Bacteroidaceae</taxon>
        <taxon>Bacteroides</taxon>
    </lineage>
</organism>
<dbReference type="Proteomes" id="UP000824108">
    <property type="component" value="Unassembled WGS sequence"/>
</dbReference>
<dbReference type="Gene3D" id="1.20.5.1930">
    <property type="match status" value="1"/>
</dbReference>
<keyword evidence="3" id="KW-0902">Two-component regulatory system</keyword>
<dbReference type="PROSITE" id="PS50005">
    <property type="entry name" value="TPR"/>
    <property type="match status" value="2"/>
</dbReference>
<dbReference type="Pfam" id="PF07730">
    <property type="entry name" value="HisKA_3"/>
    <property type="match status" value="1"/>
</dbReference>
<dbReference type="SMART" id="SM00028">
    <property type="entry name" value="TPR"/>
    <property type="match status" value="5"/>
</dbReference>
<name>A0A9D2GZU9_9BACE</name>
<dbReference type="InterPro" id="IPR050482">
    <property type="entry name" value="Sensor_HK_TwoCompSys"/>
</dbReference>
<evidence type="ECO:0000256" key="2">
    <source>
        <dbReference type="ARBA" id="ARBA00022777"/>
    </source>
</evidence>
<evidence type="ECO:0000256" key="5">
    <source>
        <dbReference type="SAM" id="Coils"/>
    </source>
</evidence>
<feature type="signal peptide" evidence="7">
    <location>
        <begin position="1"/>
        <end position="20"/>
    </location>
</feature>
<keyword evidence="4" id="KW-0802">TPR repeat</keyword>
<proteinExistence type="predicted"/>
<protein>
    <submittedName>
        <fullName evidence="9">Tetratricopeptide repeat protein</fullName>
    </submittedName>
</protein>
<dbReference type="InterPro" id="IPR036890">
    <property type="entry name" value="HATPase_C_sf"/>
</dbReference>
<dbReference type="PANTHER" id="PTHR24421">
    <property type="entry name" value="NITRATE/NITRITE SENSOR PROTEIN NARX-RELATED"/>
    <property type="match status" value="1"/>
</dbReference>
<keyword evidence="6" id="KW-0472">Membrane</keyword>
<dbReference type="CDD" id="cd16917">
    <property type="entry name" value="HATPase_UhpB-NarQ-NarX-like"/>
    <property type="match status" value="1"/>
</dbReference>
<dbReference type="AlphaFoldDB" id="A0A9D2GZU9"/>
<evidence type="ECO:0000256" key="3">
    <source>
        <dbReference type="ARBA" id="ARBA00023012"/>
    </source>
</evidence>
<dbReference type="SUPFAM" id="SSF48452">
    <property type="entry name" value="TPR-like"/>
    <property type="match status" value="2"/>
</dbReference>
<keyword evidence="6" id="KW-0812">Transmembrane</keyword>
<feature type="coiled-coil region" evidence="5">
    <location>
        <begin position="368"/>
        <end position="395"/>
    </location>
</feature>
<feature type="repeat" description="TPR" evidence="4">
    <location>
        <begin position="166"/>
        <end position="199"/>
    </location>
</feature>
<evidence type="ECO:0000256" key="7">
    <source>
        <dbReference type="SAM" id="SignalP"/>
    </source>
</evidence>
<dbReference type="InterPro" id="IPR011990">
    <property type="entry name" value="TPR-like_helical_dom_sf"/>
</dbReference>
<reference evidence="9" key="2">
    <citation type="submission" date="2021-04" db="EMBL/GenBank/DDBJ databases">
        <authorList>
            <person name="Gilroy R."/>
        </authorList>
    </citation>
    <scope>NUCLEOTIDE SEQUENCE</scope>
    <source>
        <strain evidence="9">CHK118-2852</strain>
    </source>
</reference>
<feature type="transmembrane region" description="Helical" evidence="6">
    <location>
        <begin position="398"/>
        <end position="421"/>
    </location>
</feature>
<keyword evidence="5" id="KW-0175">Coiled coil</keyword>
<reference evidence="9" key="1">
    <citation type="journal article" date="2021" name="PeerJ">
        <title>Extensive microbial diversity within the chicken gut microbiome revealed by metagenomics and culture.</title>
        <authorList>
            <person name="Gilroy R."/>
            <person name="Ravi A."/>
            <person name="Getino M."/>
            <person name="Pursley I."/>
            <person name="Horton D.L."/>
            <person name="Alikhan N.F."/>
            <person name="Baker D."/>
            <person name="Gharbi K."/>
            <person name="Hall N."/>
            <person name="Watson M."/>
            <person name="Adriaenssens E.M."/>
            <person name="Foster-Nyarko E."/>
            <person name="Jarju S."/>
            <person name="Secka A."/>
            <person name="Antonio M."/>
            <person name="Oren A."/>
            <person name="Chaudhuri R.R."/>
            <person name="La Ragione R."/>
            <person name="Hildebrand F."/>
            <person name="Pallen M.J."/>
        </authorList>
    </citation>
    <scope>NUCLEOTIDE SEQUENCE</scope>
    <source>
        <strain evidence="9">CHK118-2852</strain>
    </source>
</reference>
<dbReference type="EMBL" id="DXAV01000068">
    <property type="protein sequence ID" value="HIZ92085.1"/>
    <property type="molecule type" value="Genomic_DNA"/>
</dbReference>
<dbReference type="InterPro" id="IPR011712">
    <property type="entry name" value="Sig_transdc_His_kin_sub3_dim/P"/>
</dbReference>
<feature type="repeat" description="TPR" evidence="4">
    <location>
        <begin position="326"/>
        <end position="359"/>
    </location>
</feature>
<evidence type="ECO:0000313" key="9">
    <source>
        <dbReference type="EMBL" id="HIZ92085.1"/>
    </source>
</evidence>
<feature type="coiled-coil region" evidence="5">
    <location>
        <begin position="425"/>
        <end position="452"/>
    </location>
</feature>
<gene>
    <name evidence="9" type="ORF">H9807_08220</name>
</gene>
<evidence type="ECO:0000256" key="1">
    <source>
        <dbReference type="ARBA" id="ARBA00022679"/>
    </source>
</evidence>
<evidence type="ECO:0000313" key="10">
    <source>
        <dbReference type="Proteomes" id="UP000824108"/>
    </source>
</evidence>
<dbReference type="GO" id="GO:0000155">
    <property type="term" value="F:phosphorelay sensor kinase activity"/>
    <property type="evidence" value="ECO:0007669"/>
    <property type="project" value="InterPro"/>
</dbReference>
<keyword evidence="6" id="KW-1133">Transmembrane helix</keyword>
<evidence type="ECO:0000259" key="8">
    <source>
        <dbReference type="Pfam" id="PF07730"/>
    </source>
</evidence>
<dbReference type="GO" id="GO:0046983">
    <property type="term" value="F:protein dimerization activity"/>
    <property type="evidence" value="ECO:0007669"/>
    <property type="project" value="InterPro"/>
</dbReference>
<dbReference type="Pfam" id="PF13424">
    <property type="entry name" value="TPR_12"/>
    <property type="match status" value="1"/>
</dbReference>
<feature type="domain" description="Signal transduction histidine kinase subgroup 3 dimerisation and phosphoacceptor" evidence="8">
    <location>
        <begin position="445"/>
        <end position="493"/>
    </location>
</feature>
<feature type="chain" id="PRO_5039644284" evidence="7">
    <location>
        <begin position="21"/>
        <end position="637"/>
    </location>
</feature>
<dbReference type="GO" id="GO:0016020">
    <property type="term" value="C:membrane"/>
    <property type="evidence" value="ECO:0007669"/>
    <property type="project" value="InterPro"/>
</dbReference>
<keyword evidence="1" id="KW-0808">Transferase</keyword>